<protein>
    <submittedName>
        <fullName evidence="6">ATP-binding cassette domain-containing protein</fullName>
    </submittedName>
</protein>
<accession>A0ABX9KI27</accession>
<gene>
    <name evidence="6" type="ORF">DYH56_05235</name>
</gene>
<dbReference type="Proteomes" id="UP000263486">
    <property type="component" value="Unassembled WGS sequence"/>
</dbReference>
<dbReference type="GO" id="GO:0005524">
    <property type="term" value="F:ATP binding"/>
    <property type="evidence" value="ECO:0007669"/>
    <property type="project" value="UniProtKB-KW"/>
</dbReference>
<keyword evidence="4" id="KW-1278">Translocase</keyword>
<dbReference type="InterPro" id="IPR027417">
    <property type="entry name" value="P-loop_NTPase"/>
</dbReference>
<comment type="caution">
    <text evidence="6">The sequence shown here is derived from an EMBL/GenBank/DDBJ whole genome shotgun (WGS) entry which is preliminary data.</text>
</comment>
<evidence type="ECO:0000256" key="3">
    <source>
        <dbReference type="ARBA" id="ARBA00022840"/>
    </source>
</evidence>
<dbReference type="PANTHER" id="PTHR42794">
    <property type="entry name" value="HEMIN IMPORT ATP-BINDING PROTEIN HMUV"/>
    <property type="match status" value="1"/>
</dbReference>
<dbReference type="SMART" id="SM00382">
    <property type="entry name" value="AAA"/>
    <property type="match status" value="1"/>
</dbReference>
<dbReference type="EMBL" id="QUAJ01000007">
    <property type="protein sequence ID" value="REI41818.1"/>
    <property type="molecule type" value="Genomic_DNA"/>
</dbReference>
<evidence type="ECO:0000259" key="5">
    <source>
        <dbReference type="PROSITE" id="PS50893"/>
    </source>
</evidence>
<evidence type="ECO:0000313" key="6">
    <source>
        <dbReference type="EMBL" id="REI41818.1"/>
    </source>
</evidence>
<proteinExistence type="predicted"/>
<dbReference type="RefSeq" id="WP_114641815.1">
    <property type="nucleotide sequence ID" value="NZ_JAACIO010000006.1"/>
</dbReference>
<sequence>MIDIKKINYSIDGTQILDNLSFKFEKGKFYGILGPNGSGKTTFLDVLSGYKNAPDSEIYIENKELKEYSPLKLAKKIAIVPQKFDIVFPFSVSDILEMGRYPYKKKFFSLQKSDYEVIDRVIKEIGLEEFLDKEITALSGGEEQRVIFGKALIQTTPILFLDESTSNLDPYYSHTLLSLVRKRVEEEQTMVIGVFHDFNLATLYCDEILLLEKGRIVTSGKTQEVLNSKALEEVFKIGWEKYKTEKNTFVFPKLGDD</sequence>
<keyword evidence="3 6" id="KW-0067">ATP-binding</keyword>
<feature type="domain" description="ABC transporter" evidence="5">
    <location>
        <begin position="2"/>
        <end position="238"/>
    </location>
</feature>
<dbReference type="PANTHER" id="PTHR42794:SF1">
    <property type="entry name" value="HEMIN IMPORT ATP-BINDING PROTEIN HMUV"/>
    <property type="match status" value="1"/>
</dbReference>
<dbReference type="CDD" id="cd03214">
    <property type="entry name" value="ABC_Iron-Siderophores_B12_Hemin"/>
    <property type="match status" value="1"/>
</dbReference>
<dbReference type="InterPro" id="IPR003593">
    <property type="entry name" value="AAA+_ATPase"/>
</dbReference>
<dbReference type="PROSITE" id="PS50893">
    <property type="entry name" value="ABC_TRANSPORTER_2"/>
    <property type="match status" value="1"/>
</dbReference>
<keyword evidence="2" id="KW-0547">Nucleotide-binding</keyword>
<evidence type="ECO:0000256" key="1">
    <source>
        <dbReference type="ARBA" id="ARBA00022448"/>
    </source>
</evidence>
<reference evidence="6 7" key="1">
    <citation type="submission" date="2018-08" db="EMBL/GenBank/DDBJ databases">
        <title>Draft genome sequence of Psychrilyobacter sp. strain SD5 isolated from Black Sea water.</title>
        <authorList>
            <person name="Yadav S."/>
            <person name="Villanueva L."/>
            <person name="Damste J.S.S."/>
        </authorList>
    </citation>
    <scope>NUCLEOTIDE SEQUENCE [LARGE SCALE GENOMIC DNA]</scope>
    <source>
        <strain evidence="6 7">SD5</strain>
    </source>
</reference>
<organism evidence="6 7">
    <name type="scientific">Psychrilyobacter piezotolerans</name>
    <dbReference type="NCBI Taxonomy" id="2293438"/>
    <lineage>
        <taxon>Bacteria</taxon>
        <taxon>Fusobacteriati</taxon>
        <taxon>Fusobacteriota</taxon>
        <taxon>Fusobacteriia</taxon>
        <taxon>Fusobacteriales</taxon>
        <taxon>Fusobacteriaceae</taxon>
        <taxon>Psychrilyobacter</taxon>
    </lineage>
</organism>
<keyword evidence="7" id="KW-1185">Reference proteome</keyword>
<dbReference type="SUPFAM" id="SSF52540">
    <property type="entry name" value="P-loop containing nucleoside triphosphate hydrolases"/>
    <property type="match status" value="1"/>
</dbReference>
<name>A0ABX9KI27_9FUSO</name>
<keyword evidence="1" id="KW-0813">Transport</keyword>
<evidence type="ECO:0000313" key="7">
    <source>
        <dbReference type="Proteomes" id="UP000263486"/>
    </source>
</evidence>
<dbReference type="Pfam" id="PF00005">
    <property type="entry name" value="ABC_tran"/>
    <property type="match status" value="1"/>
</dbReference>
<dbReference type="InterPro" id="IPR003439">
    <property type="entry name" value="ABC_transporter-like_ATP-bd"/>
</dbReference>
<evidence type="ECO:0000256" key="4">
    <source>
        <dbReference type="ARBA" id="ARBA00022967"/>
    </source>
</evidence>
<evidence type="ECO:0000256" key="2">
    <source>
        <dbReference type="ARBA" id="ARBA00022741"/>
    </source>
</evidence>
<dbReference type="Gene3D" id="3.40.50.300">
    <property type="entry name" value="P-loop containing nucleotide triphosphate hydrolases"/>
    <property type="match status" value="1"/>
</dbReference>